<evidence type="ECO:0000313" key="1">
    <source>
        <dbReference type="EMBL" id="RKS83299.1"/>
    </source>
</evidence>
<comment type="caution">
    <text evidence="1">The sequence shown here is derived from an EMBL/GenBank/DDBJ whole genome shotgun (WGS) entry which is preliminary data.</text>
</comment>
<evidence type="ECO:0000313" key="2">
    <source>
        <dbReference type="Proteomes" id="UP000268233"/>
    </source>
</evidence>
<gene>
    <name evidence="1" type="ORF">BDK61_2642</name>
</gene>
<dbReference type="RefSeq" id="WP_121303405.1">
    <property type="nucleotide sequence ID" value="NZ_RBWW01000001.1"/>
</dbReference>
<name>A0A495R7S5_9EURY</name>
<dbReference type="AlphaFoldDB" id="A0A495R7S5"/>
<organism evidence="1 2">
    <name type="scientific">Haloarcula quadrata</name>
    <dbReference type="NCBI Taxonomy" id="182779"/>
    <lineage>
        <taxon>Archaea</taxon>
        <taxon>Methanobacteriati</taxon>
        <taxon>Methanobacteriota</taxon>
        <taxon>Stenosarchaea group</taxon>
        <taxon>Halobacteria</taxon>
        <taxon>Halobacteriales</taxon>
        <taxon>Haloarculaceae</taxon>
        <taxon>Haloarcula</taxon>
    </lineage>
</organism>
<sequence>MSRTNIPVSDAVYDRLADHKAEGETWDDVLEQAADALDEEPGSEQTACITPEQVAEIARETAAEVENRMTRR</sequence>
<dbReference type="EMBL" id="RBWW01000001">
    <property type="protein sequence ID" value="RKS83299.1"/>
    <property type="molecule type" value="Genomic_DNA"/>
</dbReference>
<reference evidence="1 2" key="1">
    <citation type="submission" date="2018-10" db="EMBL/GenBank/DDBJ databases">
        <title>Genomic Encyclopedia of Archaeal and Bacterial Type Strains, Phase II (KMG-II): from individual species to whole genera.</title>
        <authorList>
            <person name="Goeker M."/>
        </authorList>
    </citation>
    <scope>NUCLEOTIDE SEQUENCE [LARGE SCALE GENOMIC DNA]</scope>
    <source>
        <strain evidence="1 2">DSM 11927</strain>
    </source>
</reference>
<accession>A0A495R7S5</accession>
<protein>
    <submittedName>
        <fullName evidence="1">Uncharacterized protein</fullName>
    </submittedName>
</protein>
<keyword evidence="2" id="KW-1185">Reference proteome</keyword>
<proteinExistence type="predicted"/>
<dbReference type="Proteomes" id="UP000268233">
    <property type="component" value="Unassembled WGS sequence"/>
</dbReference>